<proteinExistence type="predicted"/>
<gene>
    <name evidence="1" type="ORF">JOF56_003179</name>
</gene>
<dbReference type="EMBL" id="JAGINW010000001">
    <property type="protein sequence ID" value="MBP2322794.1"/>
    <property type="molecule type" value="Genomic_DNA"/>
</dbReference>
<protein>
    <recommendedName>
        <fullName evidence="3">CU044_5270 family protein</fullName>
    </recommendedName>
</protein>
<keyword evidence="2" id="KW-1185">Reference proteome</keyword>
<evidence type="ECO:0000313" key="1">
    <source>
        <dbReference type="EMBL" id="MBP2322794.1"/>
    </source>
</evidence>
<organism evidence="1 2">
    <name type="scientific">Kibdelosporangium banguiense</name>
    <dbReference type="NCBI Taxonomy" id="1365924"/>
    <lineage>
        <taxon>Bacteria</taxon>
        <taxon>Bacillati</taxon>
        <taxon>Actinomycetota</taxon>
        <taxon>Actinomycetes</taxon>
        <taxon>Pseudonocardiales</taxon>
        <taxon>Pseudonocardiaceae</taxon>
        <taxon>Kibdelosporangium</taxon>
    </lineage>
</organism>
<evidence type="ECO:0008006" key="3">
    <source>
        <dbReference type="Google" id="ProtNLM"/>
    </source>
</evidence>
<dbReference type="RefSeq" id="WP_209638487.1">
    <property type="nucleotide sequence ID" value="NZ_JAGINW010000001.1"/>
</dbReference>
<comment type="caution">
    <text evidence="1">The sequence shown here is derived from an EMBL/GenBank/DDBJ whole genome shotgun (WGS) entry which is preliminary data.</text>
</comment>
<dbReference type="NCBIfam" id="NF038083">
    <property type="entry name" value="CU044_5270_fam"/>
    <property type="match status" value="1"/>
</dbReference>
<evidence type="ECO:0000313" key="2">
    <source>
        <dbReference type="Proteomes" id="UP001519332"/>
    </source>
</evidence>
<accession>A0ABS4TFN0</accession>
<reference evidence="1 2" key="1">
    <citation type="submission" date="2021-03" db="EMBL/GenBank/DDBJ databases">
        <title>Sequencing the genomes of 1000 actinobacteria strains.</title>
        <authorList>
            <person name="Klenk H.-P."/>
        </authorList>
    </citation>
    <scope>NUCLEOTIDE SEQUENCE [LARGE SCALE GENOMIC DNA]</scope>
    <source>
        <strain evidence="1 2">DSM 46670</strain>
    </source>
</reference>
<dbReference type="InterPro" id="IPR047789">
    <property type="entry name" value="CU044_5270-like"/>
</dbReference>
<dbReference type="Proteomes" id="UP001519332">
    <property type="component" value="Unassembled WGS sequence"/>
</dbReference>
<sequence>MRHDEDRVDFAVRDLAPDVPPMSETNFDAGRDRVLAGAAGVQSPHRQPRRWIGAAAAVAALTAGTMAVINFSDSGLTPSADAVTVLNTAADMTVNATDSPVGSGQYRYIKKKESRWLGVVLHGALDANCWYRYEQTEETWIPADRDQDWLRRTTHTEPLETKSCTKQEAMDAPFYFNEVTPWESRAKNGKFTLPDLVPPKQTAPPRSVPDGALPLGVNIDKQEPAPPIPVSILNPTPEFLAGLTRDPQQLFVLLRDSTCLAEACAFHAAQSVLGTGEIPGDLRAAIYRALTKIPGMTTVDNLANLDGRTGIAIRVSDSQWKWTKDMIVDQSTGDYIGDRTLQDTSAGKLLDSSAVTIGVADAIGTPPAR</sequence>
<name>A0ABS4TFN0_9PSEU</name>